<dbReference type="AlphaFoldDB" id="A0A7V8NUD5"/>
<protein>
    <submittedName>
        <fullName evidence="1">Uncharacterized protein</fullName>
    </submittedName>
</protein>
<comment type="caution">
    <text evidence="1">The sequence shown here is derived from an EMBL/GenBank/DDBJ whole genome shotgun (WGS) entry which is preliminary data.</text>
</comment>
<evidence type="ECO:0000313" key="1">
    <source>
        <dbReference type="EMBL" id="MBA0087516.1"/>
    </source>
</evidence>
<organism evidence="1 2">
    <name type="scientific">Candidatus Acidiferrum panamense</name>
    <dbReference type="NCBI Taxonomy" id="2741543"/>
    <lineage>
        <taxon>Bacteria</taxon>
        <taxon>Pseudomonadati</taxon>
        <taxon>Acidobacteriota</taxon>
        <taxon>Terriglobia</taxon>
        <taxon>Candidatus Acidiferrales</taxon>
        <taxon>Candidatus Acidiferrum</taxon>
    </lineage>
</organism>
<dbReference type="Proteomes" id="UP000567293">
    <property type="component" value="Unassembled WGS sequence"/>
</dbReference>
<sequence length="368" mass="40596">MITPEQAWDWNLFKSGGGPTYAGSAGWKRFTDFLISKIQEFGAVDLDFVEIPYDHYVVEDWPDRRTHLYDSGVAVEKLVTDGTRVPVVASYGMTSGFTPPEGVTAPMLYYDPSRPPAAGDVAGKILVFQTVLYPDPPYSDSFLDNYTLTDYEWRSPGKWPPLFTPPPASVTSSYHCRWVWSQLNRFAAIGINGHAAGIVVVYDLSPGAAFGLAQRSVYTPDGKAGLGAKYTNCPTLTLDRVNGAKVVADAKAGKKATLTLAARFQRDTGKAIVAYLPGRNYGTPMDEQVLLATHTDAMSLIEENGGLGMLGIMSYFNHLPRQSRPRTLVFYCDCRHFMPGGEASWPQFDYYTMHPERLMPVVATLGME</sequence>
<reference evidence="1" key="1">
    <citation type="submission" date="2020-06" db="EMBL/GenBank/DDBJ databases">
        <title>Legume-microbial interactions unlock mineral nutrients during tropical forest succession.</title>
        <authorList>
            <person name="Epihov D.Z."/>
        </authorList>
    </citation>
    <scope>NUCLEOTIDE SEQUENCE [LARGE SCALE GENOMIC DNA]</scope>
    <source>
        <strain evidence="1">Pan2503</strain>
    </source>
</reference>
<proteinExistence type="predicted"/>
<evidence type="ECO:0000313" key="2">
    <source>
        <dbReference type="Proteomes" id="UP000567293"/>
    </source>
</evidence>
<gene>
    <name evidence="1" type="ORF">HRJ53_21230</name>
</gene>
<keyword evidence="2" id="KW-1185">Reference proteome</keyword>
<accession>A0A7V8NUD5</accession>
<name>A0A7V8NUD5_9BACT</name>
<feature type="non-terminal residue" evidence="1">
    <location>
        <position position="368"/>
    </location>
</feature>
<dbReference type="EMBL" id="JACDQQ010002046">
    <property type="protein sequence ID" value="MBA0087516.1"/>
    <property type="molecule type" value="Genomic_DNA"/>
</dbReference>